<feature type="transmembrane region" description="Helical" evidence="4">
    <location>
        <begin position="6"/>
        <end position="23"/>
    </location>
</feature>
<feature type="transmembrane region" description="Helical" evidence="4">
    <location>
        <begin position="134"/>
        <end position="152"/>
    </location>
</feature>
<dbReference type="OrthoDB" id="9802919at2"/>
<comment type="caution">
    <text evidence="4">Lacks conserved residue(s) required for the propagation of feature annotation.</text>
</comment>
<dbReference type="GO" id="GO:0009003">
    <property type="term" value="F:signal peptidase activity"/>
    <property type="evidence" value="ECO:0007669"/>
    <property type="project" value="UniProtKB-EC"/>
</dbReference>
<feature type="transmembrane region" description="Helical" evidence="4">
    <location>
        <begin position="523"/>
        <end position="541"/>
    </location>
</feature>
<feature type="transmembrane region" description="Helical" evidence="4">
    <location>
        <begin position="30"/>
        <end position="46"/>
    </location>
</feature>
<protein>
    <recommendedName>
        <fullName evidence="2 4">Signal peptidase I</fullName>
        <ecNumber evidence="4">3.4.21.89</ecNumber>
    </recommendedName>
</protein>
<dbReference type="NCBIfam" id="TIGR02227">
    <property type="entry name" value="sigpep_I_bact"/>
    <property type="match status" value="2"/>
</dbReference>
<evidence type="ECO:0000256" key="2">
    <source>
        <dbReference type="ARBA" id="ARBA00019232"/>
    </source>
</evidence>
<dbReference type="EMBL" id="RBXB01000002">
    <property type="protein sequence ID" value="RKS97478.1"/>
    <property type="molecule type" value="Genomic_DNA"/>
</dbReference>
<feature type="active site" evidence="3">
    <location>
        <position position="162"/>
    </location>
</feature>
<accession>A0A495SB60</accession>
<organism evidence="6 7">
    <name type="scientific">Chryseobacterium defluvii</name>
    <dbReference type="NCBI Taxonomy" id="160396"/>
    <lineage>
        <taxon>Bacteria</taxon>
        <taxon>Pseudomonadati</taxon>
        <taxon>Bacteroidota</taxon>
        <taxon>Flavobacteriia</taxon>
        <taxon>Flavobacteriales</taxon>
        <taxon>Weeksellaceae</taxon>
        <taxon>Chryseobacterium group</taxon>
        <taxon>Chryseobacterium</taxon>
    </lineage>
</organism>
<dbReference type="Pfam" id="PF18936">
    <property type="entry name" value="DUF5684"/>
    <property type="match status" value="1"/>
</dbReference>
<comment type="caution">
    <text evidence="6">The sequence shown here is derived from an EMBL/GenBank/DDBJ whole genome shotgun (WGS) entry which is preliminary data.</text>
</comment>
<dbReference type="EC" id="3.4.21.89" evidence="4"/>
<dbReference type="RefSeq" id="WP_121461273.1">
    <property type="nucleotide sequence ID" value="NZ_RBXB01000002.1"/>
</dbReference>
<dbReference type="Gene3D" id="2.10.109.10">
    <property type="entry name" value="Umud Fragment, subunit A"/>
    <property type="match status" value="2"/>
</dbReference>
<dbReference type="GO" id="GO:0004252">
    <property type="term" value="F:serine-type endopeptidase activity"/>
    <property type="evidence" value="ECO:0007669"/>
    <property type="project" value="InterPro"/>
</dbReference>
<name>A0A495SB60_9FLAO</name>
<dbReference type="CDD" id="cd06530">
    <property type="entry name" value="S26_SPase_I"/>
    <property type="match status" value="2"/>
</dbReference>
<evidence type="ECO:0000256" key="3">
    <source>
        <dbReference type="PIRSR" id="PIRSR600223-1"/>
    </source>
</evidence>
<dbReference type="SUPFAM" id="SSF51306">
    <property type="entry name" value="LexA/Signal peptidase"/>
    <property type="match status" value="2"/>
</dbReference>
<comment type="catalytic activity">
    <reaction evidence="4">
        <text>Cleavage of hydrophobic, N-terminal signal or leader sequences from secreted and periplasmic proteins.</text>
        <dbReference type="EC" id="3.4.21.89"/>
    </reaction>
</comment>
<dbReference type="Proteomes" id="UP000272428">
    <property type="component" value="Unassembled WGS sequence"/>
</dbReference>
<dbReference type="GO" id="GO:0006465">
    <property type="term" value="P:signal peptide processing"/>
    <property type="evidence" value="ECO:0007669"/>
    <property type="project" value="InterPro"/>
</dbReference>
<evidence type="ECO:0000259" key="5">
    <source>
        <dbReference type="Pfam" id="PF10502"/>
    </source>
</evidence>
<dbReference type="PRINTS" id="PR00727">
    <property type="entry name" value="LEADERPTASE"/>
</dbReference>
<evidence type="ECO:0000256" key="1">
    <source>
        <dbReference type="ARBA" id="ARBA00009370"/>
    </source>
</evidence>
<keyword evidence="4" id="KW-0472">Membrane</keyword>
<dbReference type="InterPro" id="IPR019533">
    <property type="entry name" value="Peptidase_S26"/>
</dbReference>
<feature type="domain" description="Peptidase S26" evidence="5">
    <location>
        <begin position="399"/>
        <end position="484"/>
    </location>
</feature>
<evidence type="ECO:0000313" key="7">
    <source>
        <dbReference type="Proteomes" id="UP000272428"/>
    </source>
</evidence>
<dbReference type="PANTHER" id="PTHR43390:SF1">
    <property type="entry name" value="CHLOROPLAST PROCESSING PEPTIDASE"/>
    <property type="match status" value="1"/>
</dbReference>
<dbReference type="InterPro" id="IPR036286">
    <property type="entry name" value="LexA/Signal_pep-like_sf"/>
</dbReference>
<dbReference type="Pfam" id="PF10502">
    <property type="entry name" value="Peptidase_S26"/>
    <property type="match status" value="2"/>
</dbReference>
<keyword evidence="4" id="KW-0812">Transmembrane</keyword>
<evidence type="ECO:0000256" key="4">
    <source>
        <dbReference type="RuleBase" id="RU362042"/>
    </source>
</evidence>
<feature type="active site" evidence="3">
    <location>
        <position position="258"/>
    </location>
</feature>
<dbReference type="InterPro" id="IPR043739">
    <property type="entry name" value="DUF5684"/>
</dbReference>
<keyword evidence="4" id="KW-0378">Hydrolase</keyword>
<dbReference type="GO" id="GO:0016020">
    <property type="term" value="C:membrane"/>
    <property type="evidence" value="ECO:0007669"/>
    <property type="project" value="UniProtKB-SubCell"/>
</dbReference>
<sequence>MNYFLTYTVYVLILSILMGISTWKLFKKMGYSPLFAFIPFYNYFIILKETKHPKWWAILSYLPIVGPIMMSVFHIYLMKKFGKSLFQHQLLTVILPFIYMATVNYSKDVELEDENANELFLTDEEKNAKKKDTFIGSITFAVVFATIIHVFVTQPFGIPTGSMERTLLVGDFLFVNKWSYGYRLPMRPVAIPFLQGTIYDSQKDGNPKNDPKSYVEGVKLPYTRILQFNKPQKNDVVVFNYPQDSVHTAIDRKDPYVKRCVAVAGDTFEMRGGKLFVNGKPETVLGDQEVQHAYTVNAGEQLDIPSLYNTYGFLPVREMQNDKGFEYIFQGLTDKTAAEIKALPNVISMEENIYPKDSATISYKLNADKTAYTKSIDTTQSIFPINKPWNQDWYGPVRIPKKGDVVAINKETLPMYQWIISEYEHNSLENKNGKIFINGKEASQYTIQQDYYMMVGDNRDASLDARFFGFVPEENIVGKPMFTWMSLQGAFSDASSSYQAPFKVRWERMFKATNTGEANKTSYWWIAAMILILFFGWEYFVKLFRKKKTEEDL</sequence>
<keyword evidence="4" id="KW-0645">Protease</keyword>
<gene>
    <name evidence="6" type="ORF">BCF58_1605</name>
</gene>
<feature type="transmembrane region" description="Helical" evidence="4">
    <location>
        <begin position="58"/>
        <end position="77"/>
    </location>
</feature>
<proteinExistence type="inferred from homology"/>
<feature type="domain" description="Peptidase S26" evidence="5">
    <location>
        <begin position="134"/>
        <end position="283"/>
    </location>
</feature>
<reference evidence="6 7" key="1">
    <citation type="submission" date="2018-10" db="EMBL/GenBank/DDBJ databases">
        <title>Genomic Encyclopedia of Archaeal and Bacterial Type Strains, Phase II (KMG-II): from individual species to whole genera.</title>
        <authorList>
            <person name="Goeker M."/>
        </authorList>
    </citation>
    <scope>NUCLEOTIDE SEQUENCE [LARGE SCALE GENOMIC DNA]</scope>
    <source>
        <strain evidence="6 7">DSM 14219</strain>
    </source>
</reference>
<comment type="subcellular location">
    <subcellularLocation>
        <location evidence="4">Membrane</location>
        <topology evidence="4">Single-pass type II membrane protein</topology>
    </subcellularLocation>
</comment>
<keyword evidence="7" id="KW-1185">Reference proteome</keyword>
<dbReference type="PANTHER" id="PTHR43390">
    <property type="entry name" value="SIGNAL PEPTIDASE I"/>
    <property type="match status" value="1"/>
</dbReference>
<dbReference type="InterPro" id="IPR000223">
    <property type="entry name" value="Pept_S26A_signal_pept_1"/>
</dbReference>
<dbReference type="AlphaFoldDB" id="A0A495SB60"/>
<evidence type="ECO:0000313" key="6">
    <source>
        <dbReference type="EMBL" id="RKS97478.1"/>
    </source>
</evidence>
<comment type="similarity">
    <text evidence="1 4">Belongs to the peptidase S26 family.</text>
</comment>
<keyword evidence="4" id="KW-1133">Transmembrane helix</keyword>